<organism evidence="3 4">
    <name type="scientific">Nocardioides dubius</name>
    <dbReference type="NCBI Taxonomy" id="317019"/>
    <lineage>
        <taxon>Bacteria</taxon>
        <taxon>Bacillati</taxon>
        <taxon>Actinomycetota</taxon>
        <taxon>Actinomycetes</taxon>
        <taxon>Propionibacteriales</taxon>
        <taxon>Nocardioidaceae</taxon>
        <taxon>Nocardioides</taxon>
    </lineage>
</organism>
<evidence type="ECO:0000256" key="2">
    <source>
        <dbReference type="SAM" id="SignalP"/>
    </source>
</evidence>
<keyword evidence="4" id="KW-1185">Reference proteome</keyword>
<proteinExistence type="predicted"/>
<keyword evidence="2" id="KW-0732">Signal</keyword>
<evidence type="ECO:0008006" key="5">
    <source>
        <dbReference type="Google" id="ProtNLM"/>
    </source>
</evidence>
<dbReference type="Gene3D" id="2.60.120.260">
    <property type="entry name" value="Galactose-binding domain-like"/>
    <property type="match status" value="1"/>
</dbReference>
<dbReference type="Pfam" id="PF03170">
    <property type="entry name" value="BcsB"/>
    <property type="match status" value="1"/>
</dbReference>
<protein>
    <recommendedName>
        <fullName evidence="5">Cellulose synthase subunit</fullName>
    </recommendedName>
</protein>
<accession>A0ABP4EF72</accession>
<keyword evidence="1" id="KW-0472">Membrane</keyword>
<dbReference type="InterPro" id="IPR018513">
    <property type="entry name" value="Cell_synthase_bac"/>
</dbReference>
<keyword evidence="1" id="KW-1133">Transmembrane helix</keyword>
<name>A0ABP4EF72_9ACTN</name>
<keyword evidence="1" id="KW-0812">Transmembrane</keyword>
<comment type="caution">
    <text evidence="3">The sequence shown here is derived from an EMBL/GenBank/DDBJ whole genome shotgun (WGS) entry which is preliminary data.</text>
</comment>
<dbReference type="EMBL" id="BAAALG010000011">
    <property type="protein sequence ID" value="GAA1106477.1"/>
    <property type="molecule type" value="Genomic_DNA"/>
</dbReference>
<evidence type="ECO:0000313" key="3">
    <source>
        <dbReference type="EMBL" id="GAA1106477.1"/>
    </source>
</evidence>
<feature type="chain" id="PRO_5046886504" description="Cellulose synthase subunit" evidence="2">
    <location>
        <begin position="32"/>
        <end position="650"/>
    </location>
</feature>
<gene>
    <name evidence="3" type="ORF">GCM10009668_27740</name>
</gene>
<evidence type="ECO:0000256" key="1">
    <source>
        <dbReference type="SAM" id="Phobius"/>
    </source>
</evidence>
<evidence type="ECO:0000313" key="4">
    <source>
        <dbReference type="Proteomes" id="UP001501581"/>
    </source>
</evidence>
<reference evidence="4" key="1">
    <citation type="journal article" date="2019" name="Int. J. Syst. Evol. Microbiol.">
        <title>The Global Catalogue of Microorganisms (GCM) 10K type strain sequencing project: providing services to taxonomists for standard genome sequencing and annotation.</title>
        <authorList>
            <consortium name="The Broad Institute Genomics Platform"/>
            <consortium name="The Broad Institute Genome Sequencing Center for Infectious Disease"/>
            <person name="Wu L."/>
            <person name="Ma J."/>
        </authorList>
    </citation>
    <scope>NUCLEOTIDE SEQUENCE [LARGE SCALE GENOMIC DNA]</scope>
    <source>
        <strain evidence="4">JCM 13008</strain>
    </source>
</reference>
<sequence length="650" mass="68335">MRRRRHALPAAPAAALIALTLLLVPAPPAGAAPDDTARVAVPDSVSAVPETTGRLRVAVPDGLQPRRLRATLRVENPRDARVILTVGGREVHDAPARDAEQVTLPVRPGDVTAEGYLEVTISEVLERGTEATCRYVLPSSATLEEITLEATGIETAPESVGTFLPAYSPAIDVVVDKAAGDDVLDAALNAVTALAERYDANTAIALTTTPATPAGAGVRQITFEHGANPVSTAIEQRDGVPNLVITGSDEALTDAARALSSPALALADAADTSGLSSTSLADATNLVRSLGEVTGRDTITLTGYGTNTAYVSVRQDAFGGPIDELDIDLRGTHTALPAGAQLQLDLLFNGDLLASTQLADGTGFHLEATVAAHQLSSDNGLELRMSGMPAEDQCVGNGRHLPLELHLDADASELRGSRGAGTLAGFARFPQVLAGQVPVALRGDGPQRITQAGDAAALLTSLQRSAARQLSVELSDADAFVDGDRSGILIGATHEDSTTLKAPLRLDRMRLMDYVESELQVGTDQPYAALQAVNVGRRDVLLLGGWSPSETADVEPLIARAADATALRPWTTLADDVLVATSSSDPFTLDSNAIVPQDEVADERRSNAWWFLGGVAALLVLLSVNYLISRNRKRRVRRLVDAQERADRTE</sequence>
<dbReference type="Proteomes" id="UP001501581">
    <property type="component" value="Unassembled WGS sequence"/>
</dbReference>
<feature type="transmembrane region" description="Helical" evidence="1">
    <location>
        <begin position="608"/>
        <end position="628"/>
    </location>
</feature>
<dbReference type="RefSeq" id="WP_343995397.1">
    <property type="nucleotide sequence ID" value="NZ_BAAALG010000011.1"/>
</dbReference>
<feature type="signal peptide" evidence="2">
    <location>
        <begin position="1"/>
        <end position="31"/>
    </location>
</feature>